<evidence type="ECO:0000313" key="2">
    <source>
        <dbReference type="Proteomes" id="UP001162162"/>
    </source>
</evidence>
<sequence length="60" mass="7116">NWPMSTLHTRYNLTLQHNAWAHSPRLNLYHNARFFPPASLHREHKEKLTESLFASVFIST</sequence>
<proteinExistence type="predicted"/>
<dbReference type="AlphaFoldDB" id="A0AAV8ZDW9"/>
<name>A0AAV8ZDW9_9CUCU</name>
<evidence type="ECO:0000313" key="1">
    <source>
        <dbReference type="EMBL" id="KAJ8962591.1"/>
    </source>
</evidence>
<comment type="caution">
    <text evidence="1">The sequence shown here is derived from an EMBL/GenBank/DDBJ whole genome shotgun (WGS) entry which is preliminary data.</text>
</comment>
<accession>A0AAV8ZDW9</accession>
<dbReference type="EMBL" id="JAPWTK010000002">
    <property type="protein sequence ID" value="KAJ8962591.1"/>
    <property type="molecule type" value="Genomic_DNA"/>
</dbReference>
<keyword evidence="2" id="KW-1185">Reference proteome</keyword>
<organism evidence="1 2">
    <name type="scientific">Aromia moschata</name>
    <dbReference type="NCBI Taxonomy" id="1265417"/>
    <lineage>
        <taxon>Eukaryota</taxon>
        <taxon>Metazoa</taxon>
        <taxon>Ecdysozoa</taxon>
        <taxon>Arthropoda</taxon>
        <taxon>Hexapoda</taxon>
        <taxon>Insecta</taxon>
        <taxon>Pterygota</taxon>
        <taxon>Neoptera</taxon>
        <taxon>Endopterygota</taxon>
        <taxon>Coleoptera</taxon>
        <taxon>Polyphaga</taxon>
        <taxon>Cucujiformia</taxon>
        <taxon>Chrysomeloidea</taxon>
        <taxon>Cerambycidae</taxon>
        <taxon>Cerambycinae</taxon>
        <taxon>Callichromatini</taxon>
        <taxon>Aromia</taxon>
    </lineage>
</organism>
<feature type="non-terminal residue" evidence="1">
    <location>
        <position position="1"/>
    </location>
</feature>
<reference evidence="1" key="1">
    <citation type="journal article" date="2023" name="Insect Mol. Biol.">
        <title>Genome sequencing provides insights into the evolution of gene families encoding plant cell wall-degrading enzymes in longhorned beetles.</title>
        <authorList>
            <person name="Shin N.R."/>
            <person name="Okamura Y."/>
            <person name="Kirsch R."/>
            <person name="Pauchet Y."/>
        </authorList>
    </citation>
    <scope>NUCLEOTIDE SEQUENCE</scope>
    <source>
        <strain evidence="1">AMC_N1</strain>
    </source>
</reference>
<dbReference type="Proteomes" id="UP001162162">
    <property type="component" value="Unassembled WGS sequence"/>
</dbReference>
<gene>
    <name evidence="1" type="ORF">NQ318_000984</name>
</gene>
<protein>
    <submittedName>
        <fullName evidence="1">Uncharacterized protein</fullName>
    </submittedName>
</protein>